<evidence type="ECO:0000313" key="4">
    <source>
        <dbReference type="EMBL" id="MBL4935444.1"/>
    </source>
</evidence>
<dbReference type="EMBL" id="JAESWC010000002">
    <property type="protein sequence ID" value="MBL4935444.1"/>
    <property type="molecule type" value="Genomic_DNA"/>
</dbReference>
<feature type="transmembrane region" description="Helical" evidence="2">
    <location>
        <begin position="243"/>
        <end position="261"/>
    </location>
</feature>
<dbReference type="PANTHER" id="PTHR22911:SF137">
    <property type="entry name" value="SOLUTE CARRIER FAMILY 35 MEMBER G2-RELATED"/>
    <property type="match status" value="1"/>
</dbReference>
<evidence type="ECO:0000259" key="3">
    <source>
        <dbReference type="Pfam" id="PF00892"/>
    </source>
</evidence>
<feature type="transmembrane region" description="Helical" evidence="2">
    <location>
        <begin position="147"/>
        <end position="167"/>
    </location>
</feature>
<name>A0ABS1T7X2_9CLOT</name>
<dbReference type="Proteomes" id="UP000632377">
    <property type="component" value="Unassembled WGS sequence"/>
</dbReference>
<accession>A0ABS1T7X2</accession>
<evidence type="ECO:0000313" key="5">
    <source>
        <dbReference type="Proteomes" id="UP000632377"/>
    </source>
</evidence>
<dbReference type="SUPFAM" id="SSF103481">
    <property type="entry name" value="Multidrug resistance efflux transporter EmrE"/>
    <property type="match status" value="2"/>
</dbReference>
<keyword evidence="2" id="KW-1133">Transmembrane helix</keyword>
<keyword evidence="5" id="KW-1185">Reference proteome</keyword>
<dbReference type="RefSeq" id="WP_202748053.1">
    <property type="nucleotide sequence ID" value="NZ_JAESWC010000002.1"/>
</dbReference>
<feature type="transmembrane region" description="Helical" evidence="2">
    <location>
        <begin position="267"/>
        <end position="284"/>
    </location>
</feature>
<dbReference type="InterPro" id="IPR037185">
    <property type="entry name" value="EmrE-like"/>
</dbReference>
<gene>
    <name evidence="4" type="ORF">JK636_06690</name>
</gene>
<feature type="transmembrane region" description="Helical" evidence="2">
    <location>
        <begin position="34"/>
        <end position="55"/>
    </location>
</feature>
<dbReference type="Pfam" id="PF00892">
    <property type="entry name" value="EamA"/>
    <property type="match status" value="2"/>
</dbReference>
<feature type="domain" description="EamA" evidence="3">
    <location>
        <begin position="5"/>
        <end position="139"/>
    </location>
</feature>
<evidence type="ECO:0000256" key="1">
    <source>
        <dbReference type="ARBA" id="ARBA00007362"/>
    </source>
</evidence>
<feature type="domain" description="EamA" evidence="3">
    <location>
        <begin position="150"/>
        <end position="283"/>
    </location>
</feature>
<sequence length="287" mass="31439">MKKIYGIMYALLSSAAFGLMPIFAKTMYNSGSNTFTVLSFRFLLASLMLYIYFLIFKIDFKVNKKQFLILFSIGILGYTSTGLTLFYSYNYISVGLATTMHFIYPAVVIILNYLIYKEKFTKHKAAALIISMAGVYVLIGIKTQGIHFGGALLALLSGFTYAGCVMGMNHKAIKGLSNLVTVFYFSISAGISLLIITLLSGKFYFPVNALSITSIIGISLISTIISIGLFVKALKIIGPSSTSILGTFEPIVSIIMGIILFNEKITFPLILGTIFILLSVVILAKEK</sequence>
<feature type="transmembrane region" description="Helical" evidence="2">
    <location>
        <begin position="67"/>
        <end position="89"/>
    </location>
</feature>
<feature type="transmembrane region" description="Helical" evidence="2">
    <location>
        <begin position="205"/>
        <end position="231"/>
    </location>
</feature>
<feature type="transmembrane region" description="Helical" evidence="2">
    <location>
        <begin position="95"/>
        <end position="116"/>
    </location>
</feature>
<keyword evidence="2" id="KW-0812">Transmembrane</keyword>
<comment type="caution">
    <text evidence="4">The sequence shown here is derived from an EMBL/GenBank/DDBJ whole genome shotgun (WGS) entry which is preliminary data.</text>
</comment>
<reference evidence="4 5" key="1">
    <citation type="submission" date="2021-01" db="EMBL/GenBank/DDBJ databases">
        <title>Genome public.</title>
        <authorList>
            <person name="Liu C."/>
            <person name="Sun Q."/>
        </authorList>
    </citation>
    <scope>NUCLEOTIDE SEQUENCE [LARGE SCALE GENOMIC DNA]</scope>
    <source>
        <strain evidence="4 5">YIM B02515</strain>
    </source>
</reference>
<dbReference type="PANTHER" id="PTHR22911">
    <property type="entry name" value="ACYL-MALONYL CONDENSING ENZYME-RELATED"/>
    <property type="match status" value="1"/>
</dbReference>
<feature type="transmembrane region" description="Helical" evidence="2">
    <location>
        <begin position="125"/>
        <end position="141"/>
    </location>
</feature>
<proteinExistence type="inferred from homology"/>
<organism evidence="4 5">
    <name type="scientific">Clostridium rhizosphaerae</name>
    <dbReference type="NCBI Taxonomy" id="2803861"/>
    <lineage>
        <taxon>Bacteria</taxon>
        <taxon>Bacillati</taxon>
        <taxon>Bacillota</taxon>
        <taxon>Clostridia</taxon>
        <taxon>Eubacteriales</taxon>
        <taxon>Clostridiaceae</taxon>
        <taxon>Clostridium</taxon>
    </lineage>
</organism>
<comment type="similarity">
    <text evidence="1">Belongs to the EamA transporter family.</text>
</comment>
<protein>
    <submittedName>
        <fullName evidence="4">DMT family transporter</fullName>
    </submittedName>
</protein>
<dbReference type="InterPro" id="IPR000620">
    <property type="entry name" value="EamA_dom"/>
</dbReference>
<keyword evidence="2" id="KW-0472">Membrane</keyword>
<feature type="transmembrane region" description="Helical" evidence="2">
    <location>
        <begin position="179"/>
        <end position="199"/>
    </location>
</feature>
<evidence type="ECO:0000256" key="2">
    <source>
        <dbReference type="SAM" id="Phobius"/>
    </source>
</evidence>